<name>A0A4U5PS96_POPAL</name>
<protein>
    <submittedName>
        <fullName evidence="1">Uncharacterized protein</fullName>
    </submittedName>
</protein>
<evidence type="ECO:0000313" key="1">
    <source>
        <dbReference type="EMBL" id="TKR99336.1"/>
    </source>
</evidence>
<accession>A0A4U5PS96</accession>
<proteinExistence type="predicted"/>
<reference evidence="1" key="1">
    <citation type="submission" date="2018-10" db="EMBL/GenBank/DDBJ databases">
        <title>Population genomic analysis revealed the cold adaptation of white poplar.</title>
        <authorList>
            <person name="Liu Y.-J."/>
        </authorList>
    </citation>
    <scope>NUCLEOTIDE SEQUENCE [LARGE SCALE GENOMIC DNA]</scope>
    <source>
        <strain evidence="1">PAL-ZL1</strain>
    </source>
</reference>
<dbReference type="AlphaFoldDB" id="A0A4U5PS96"/>
<dbReference type="EMBL" id="RCHU01000641">
    <property type="protein sequence ID" value="TKR99336.1"/>
    <property type="molecule type" value="Genomic_DNA"/>
</dbReference>
<organism evidence="1">
    <name type="scientific">Populus alba</name>
    <name type="common">White poplar</name>
    <dbReference type="NCBI Taxonomy" id="43335"/>
    <lineage>
        <taxon>Eukaryota</taxon>
        <taxon>Viridiplantae</taxon>
        <taxon>Streptophyta</taxon>
        <taxon>Embryophyta</taxon>
        <taxon>Tracheophyta</taxon>
        <taxon>Spermatophyta</taxon>
        <taxon>Magnoliopsida</taxon>
        <taxon>eudicotyledons</taxon>
        <taxon>Gunneridae</taxon>
        <taxon>Pentapetalae</taxon>
        <taxon>rosids</taxon>
        <taxon>fabids</taxon>
        <taxon>Malpighiales</taxon>
        <taxon>Salicaceae</taxon>
        <taxon>Saliceae</taxon>
        <taxon>Populus</taxon>
    </lineage>
</organism>
<gene>
    <name evidence="1" type="ORF">D5086_0000197250</name>
</gene>
<sequence length="122" mass="13933">MKEECWRPEANAGAWKTVEWHSNSPKLWRWRVSSDDFWHLLKEKIAAEVVFLEDKYNISQVGAAHGTWHVGSWFVVFVCRAPALANAMVLYILYRSPLPSSNSFEATTNDLVFKKSGKLCSG</sequence>
<comment type="caution">
    <text evidence="1">The sequence shown here is derived from an EMBL/GenBank/DDBJ whole genome shotgun (WGS) entry which is preliminary data.</text>
</comment>